<evidence type="ECO:0000313" key="2">
    <source>
        <dbReference type="EMBL" id="OHT11102.1"/>
    </source>
</evidence>
<feature type="domain" description="DUF2428" evidence="1">
    <location>
        <begin position="711"/>
        <end position="837"/>
    </location>
</feature>
<dbReference type="Proteomes" id="UP000179807">
    <property type="component" value="Unassembled WGS sequence"/>
</dbReference>
<proteinExistence type="predicted"/>
<dbReference type="SUPFAM" id="SSF48371">
    <property type="entry name" value="ARM repeat"/>
    <property type="match status" value="1"/>
</dbReference>
<name>A0A1J4KN27_9EUKA</name>
<dbReference type="VEuPathDB" id="TrichDB:TRFO_04051"/>
<accession>A0A1J4KN27</accession>
<dbReference type="Pfam" id="PF10350">
    <property type="entry name" value="DUF2428"/>
    <property type="match status" value="1"/>
</dbReference>
<dbReference type="OrthoDB" id="73997at2759"/>
<reference evidence="2" key="1">
    <citation type="submission" date="2016-10" db="EMBL/GenBank/DDBJ databases">
        <authorList>
            <person name="Benchimol M."/>
            <person name="Almeida L.G."/>
            <person name="Vasconcelos A.T."/>
            <person name="Perreira-Neves A."/>
            <person name="Rosa I.A."/>
            <person name="Tasca T."/>
            <person name="Bogo M.R."/>
            <person name="de Souza W."/>
        </authorList>
    </citation>
    <scope>NUCLEOTIDE SEQUENCE [LARGE SCALE GENOMIC DNA]</scope>
    <source>
        <strain evidence="2">K</strain>
    </source>
</reference>
<dbReference type="InterPro" id="IPR016024">
    <property type="entry name" value="ARM-type_fold"/>
</dbReference>
<protein>
    <recommendedName>
        <fullName evidence="1">DUF2428 domain-containing protein</fullName>
    </recommendedName>
</protein>
<dbReference type="EMBL" id="MLAK01000594">
    <property type="protein sequence ID" value="OHT11102.1"/>
    <property type="molecule type" value="Genomic_DNA"/>
</dbReference>
<evidence type="ECO:0000259" key="1">
    <source>
        <dbReference type="Pfam" id="PF10350"/>
    </source>
</evidence>
<dbReference type="InterPro" id="IPR019442">
    <property type="entry name" value="THADA/TRM732_DUF2428"/>
</dbReference>
<dbReference type="RefSeq" id="XP_068364238.1">
    <property type="nucleotide sequence ID" value="XM_068491654.1"/>
</dbReference>
<dbReference type="GeneID" id="94826358"/>
<organism evidence="2 3">
    <name type="scientific">Tritrichomonas foetus</name>
    <dbReference type="NCBI Taxonomy" id="1144522"/>
    <lineage>
        <taxon>Eukaryota</taxon>
        <taxon>Metamonada</taxon>
        <taxon>Parabasalia</taxon>
        <taxon>Tritrichomonadida</taxon>
        <taxon>Tritrichomonadidae</taxon>
        <taxon>Tritrichomonas</taxon>
    </lineage>
</organism>
<gene>
    <name evidence="2" type="ORF">TRFO_04051</name>
</gene>
<comment type="caution">
    <text evidence="2">The sequence shown here is derived from an EMBL/GenBank/DDBJ whole genome shotgun (WGS) entry which is preliminary data.</text>
</comment>
<sequence>MIALTFLVGQIKIQIPEYFISHFIQMKALNQLIKSEPILSGKSKKKAAALIRNIIDEDVKSAICEFSTLLFNSDSPYFSQCLIKQIVKQLEAQGFLMAFHSLADSLIPSSFWKSDIPNICAFINYSHISPESIFNDHETDFLFIITKYLYSFPSIIFDDLLNLIDLYLQHFKDHPFEIPQELIQYVDDAFNHRKVQTIFATYFIKMADQKDVSISQLSKSFEIAINCLKNCFTKDELIQLRQNTSILFAVSMKPEQFLLLQSYFALSIQNEKLTQTLLQKINQFLKESSDQRAFECTYTSFLHVLGINELDQFIHFILRDYDTSYDEVRLALMKCFDKFLEIDSNLVVEKFTPHIVMLPWYSRLKRFTFPYLVKVGNKELFNELINGAQDPQLKSLVTKCMSEITNLDLFENVISQITSKLDLTKPLISFSTIFAACPKLATLCVQRNNSYLIKFDAAIANPKIFASAVTENDLINARKSFNFDLRIKCVAAFNAAGFPKNDEDAALFVESIPSLMAIDSLEHQSKLLKLFEDLIQNLTAKKYLKLINREQFINLLNEKISLFLLPSNNSNLRQNAILMLESIWKRFNEISPQVRLNLSSILKDGSVSLKKSAVSASKYLKEPLLLTNSQSDTSSEEKIEISELPKVNDLKSLQQFGILLDQINQNDSIVLKLNESHLNDLLKIDIDSINEWEIVGEIFHIICQLCIKLNVSQETIEHSSDHIFNSLINTRKSGLVSKCYPYLAQLINKLKTKFKSNNKPIEYSSKLVSVMAGFDMAQMRRSAGLPFISVALIKGNNEIFDELTGALMKVCTTSENANEAANALNTLNLIVKENNCPEKFFGDLFQTIFSCCQRFPNEWDVVSAVDLSYNSLLKKIWTFYLKESVFRNFSRTAFLSKVQNSRKVLTDALNSDVPHCIYLALVLFTLFPRDAGDSQFPSLILKHKSSKSSRIRRTAARALLNVISIDKNIDDFQIEAKDMNEKHFLAIFKQISNSKTFHPDPCLKKAYPLLFPPEFDFNININTNCTNDSNNDLSNEKVISHKLARLCLTLKNWEEKSAPEEVQRRILDDVLKKEGEVNITYQTEGLKFLIRTLPLNYIDNSKLHTICECFRASKTVELKGLFIQLLNFVVDPSIDEILNDINEISSDFSQVSLHHSISTISHLLVGKSPVSLLYLITNDVPIIRKRAAMNFSGEFLNEDEIVKEIVKNLKKEEKSLILKYFIDQIQKRMESDEFGEPVTFTVDEFYVLFSSFEEIKMKFLDSFKEPMTLNEMRKAILEIAKSYQ</sequence>
<evidence type="ECO:0000313" key="3">
    <source>
        <dbReference type="Proteomes" id="UP000179807"/>
    </source>
</evidence>
<keyword evidence="3" id="KW-1185">Reference proteome</keyword>